<sequence>MTNQPRIPRPTIDPEAVLTHLHAARSRPTPAAVWTAIADVPALLAEIERLADLLSRTRWDFADLLAAAQATIAADYDGEADPLSYLRDAVTEHRPWPMPDDGQPGA</sequence>
<keyword evidence="2" id="KW-1185">Reference proteome</keyword>
<protein>
    <submittedName>
        <fullName evidence="1">Uncharacterized protein</fullName>
    </submittedName>
</protein>
<organism evidence="1 2">
    <name type="scientific">Paractinoplanes ovalisporus</name>
    <dbReference type="NCBI Taxonomy" id="2810368"/>
    <lineage>
        <taxon>Bacteria</taxon>
        <taxon>Bacillati</taxon>
        <taxon>Actinomycetota</taxon>
        <taxon>Actinomycetes</taxon>
        <taxon>Micromonosporales</taxon>
        <taxon>Micromonosporaceae</taxon>
        <taxon>Paractinoplanes</taxon>
    </lineage>
</organism>
<dbReference type="Proteomes" id="UP000632138">
    <property type="component" value="Unassembled WGS sequence"/>
</dbReference>
<reference evidence="1 2" key="1">
    <citation type="submission" date="2021-01" db="EMBL/GenBank/DDBJ databases">
        <title>Actinoplanes sp. nov. LDG1-06 isolated from lichen.</title>
        <authorList>
            <person name="Saeng-In P."/>
            <person name="Phongsopitanun W."/>
            <person name="Kanchanasin P."/>
            <person name="Yuki M."/>
            <person name="Kudo T."/>
            <person name="Ohkuma M."/>
            <person name="Tanasupawat S."/>
        </authorList>
    </citation>
    <scope>NUCLEOTIDE SEQUENCE [LARGE SCALE GENOMIC DNA]</scope>
    <source>
        <strain evidence="1 2">LDG1-06</strain>
    </source>
</reference>
<comment type="caution">
    <text evidence="1">The sequence shown here is derived from an EMBL/GenBank/DDBJ whole genome shotgun (WGS) entry which is preliminary data.</text>
</comment>
<accession>A0ABS2AKX1</accession>
<name>A0ABS2AKX1_9ACTN</name>
<evidence type="ECO:0000313" key="2">
    <source>
        <dbReference type="Proteomes" id="UP000632138"/>
    </source>
</evidence>
<dbReference type="EMBL" id="JAENHP010000015">
    <property type="protein sequence ID" value="MBM2620484.1"/>
    <property type="molecule type" value="Genomic_DNA"/>
</dbReference>
<evidence type="ECO:0000313" key="1">
    <source>
        <dbReference type="EMBL" id="MBM2620484.1"/>
    </source>
</evidence>
<proteinExistence type="predicted"/>
<gene>
    <name evidence="1" type="ORF">JIG36_33745</name>
</gene>
<dbReference type="RefSeq" id="WP_203380473.1">
    <property type="nucleotide sequence ID" value="NZ_JAENHP010000015.1"/>
</dbReference>